<evidence type="ECO:0000259" key="2">
    <source>
        <dbReference type="SMART" id="SM00849"/>
    </source>
</evidence>
<feature type="compositionally biased region" description="Acidic residues" evidence="1">
    <location>
        <begin position="350"/>
        <end position="360"/>
    </location>
</feature>
<dbReference type="RefSeq" id="WP_307326385.1">
    <property type="nucleotide sequence ID" value="NZ_JAUSUG010000011.1"/>
</dbReference>
<organism evidence="3 4">
    <name type="scientific">Evansella vedderi</name>
    <dbReference type="NCBI Taxonomy" id="38282"/>
    <lineage>
        <taxon>Bacteria</taxon>
        <taxon>Bacillati</taxon>
        <taxon>Bacillota</taxon>
        <taxon>Bacilli</taxon>
        <taxon>Bacillales</taxon>
        <taxon>Bacillaceae</taxon>
        <taxon>Evansella</taxon>
    </lineage>
</organism>
<dbReference type="InterPro" id="IPR052159">
    <property type="entry name" value="Competence_DNA_uptake"/>
</dbReference>
<evidence type="ECO:0000313" key="4">
    <source>
        <dbReference type="Proteomes" id="UP001230005"/>
    </source>
</evidence>
<keyword evidence="4" id="KW-1185">Reference proteome</keyword>
<dbReference type="Gene3D" id="3.60.15.10">
    <property type="entry name" value="Ribonuclease Z/Hydroxyacylglutathione hydrolase-like"/>
    <property type="match status" value="1"/>
</dbReference>
<dbReference type="InterPro" id="IPR001279">
    <property type="entry name" value="Metallo-B-lactamas"/>
</dbReference>
<dbReference type="Pfam" id="PF12836">
    <property type="entry name" value="HHH_3"/>
    <property type="match status" value="1"/>
</dbReference>
<dbReference type="CDD" id="cd07731">
    <property type="entry name" value="ComA-like_MBL-fold"/>
    <property type="match status" value="1"/>
</dbReference>
<dbReference type="SUPFAM" id="SSF56281">
    <property type="entry name" value="Metallo-hydrolase/oxidoreductase"/>
    <property type="match status" value="1"/>
</dbReference>
<dbReference type="Proteomes" id="UP001230005">
    <property type="component" value="Unassembled WGS sequence"/>
</dbReference>
<dbReference type="SUPFAM" id="SSF81585">
    <property type="entry name" value="PsbU/PolX domain-like"/>
    <property type="match status" value="1"/>
</dbReference>
<dbReference type="Pfam" id="PF00753">
    <property type="entry name" value="Lactamase_B"/>
    <property type="match status" value="1"/>
</dbReference>
<gene>
    <name evidence="3" type="ORF">J2S74_002836</name>
</gene>
<dbReference type="PANTHER" id="PTHR30619:SF7">
    <property type="entry name" value="BETA-LACTAMASE DOMAIN PROTEIN"/>
    <property type="match status" value="1"/>
</dbReference>
<dbReference type="GO" id="GO:0016787">
    <property type="term" value="F:hydrolase activity"/>
    <property type="evidence" value="ECO:0007669"/>
    <property type="project" value="UniProtKB-KW"/>
</dbReference>
<dbReference type="InterPro" id="IPR036866">
    <property type="entry name" value="RibonucZ/Hydroxyglut_hydro"/>
</dbReference>
<evidence type="ECO:0000256" key="1">
    <source>
        <dbReference type="SAM" id="MobiDB-lite"/>
    </source>
</evidence>
<proteinExistence type="predicted"/>
<feature type="compositionally biased region" description="Acidic residues" evidence="1">
    <location>
        <begin position="42"/>
        <end position="59"/>
    </location>
</feature>
<dbReference type="PANTHER" id="PTHR30619">
    <property type="entry name" value="DNA INTERNALIZATION/COMPETENCE PROTEIN COMEC/REC2"/>
    <property type="match status" value="1"/>
</dbReference>
<feature type="domain" description="Metallo-beta-lactamase" evidence="2">
    <location>
        <begin position="91"/>
        <end position="270"/>
    </location>
</feature>
<feature type="region of interest" description="Disordered" evidence="1">
    <location>
        <begin position="31"/>
        <end position="74"/>
    </location>
</feature>
<evidence type="ECO:0000313" key="3">
    <source>
        <dbReference type="EMBL" id="MDQ0255454.1"/>
    </source>
</evidence>
<sequence length="428" mass="47290">MFTERKSLVKHLFTLMLILSLFSFLIGCEESSSNVSANPPEETTEVTADEDAIEEESSDGDSNSTPDEEVEQMGSSEYNGELQIHFIDVGQGDSTLFKYIVDNEIVYSMIFDVGRHDRNDVVEYLKSIDSLDSLMYMILSHPHADHIGQADKILENFEVGTVWMSGDEHTTQTFERTLDAILASEDTNYHEPRAGEVHELGPLTIEVINPEKLTGDLHEGSIGIRVIYHDFAVVLTGDAEYQTEYEILERAKRTDGNYESLQAQVLQLGHHGSRTSSTMEFLEAVNPDFAIASYGKDNQYGHPHQPVLSNLDSLGIILYGTAVHGTIVVTTDGFAYDITSERNGNISTSEESEPNTEETETVTSEPSCIDINSAPVEELVNLIHIGESRAEQLIELRPYETLDGLTAISGIGASRVSDIKDEGLACVK</sequence>
<comment type="caution">
    <text evidence="3">The sequence shown here is derived from an EMBL/GenBank/DDBJ whole genome shotgun (WGS) entry which is preliminary data.</text>
</comment>
<dbReference type="SMART" id="SM00849">
    <property type="entry name" value="Lactamase_B"/>
    <property type="match status" value="1"/>
</dbReference>
<keyword evidence="3" id="KW-0378">Hydrolase</keyword>
<dbReference type="Gene3D" id="1.10.150.320">
    <property type="entry name" value="Photosystem II 12 kDa extrinsic protein"/>
    <property type="match status" value="1"/>
</dbReference>
<dbReference type="EMBL" id="JAUSUG010000011">
    <property type="protein sequence ID" value="MDQ0255454.1"/>
    <property type="molecule type" value="Genomic_DNA"/>
</dbReference>
<reference evidence="3 4" key="1">
    <citation type="submission" date="2023-07" db="EMBL/GenBank/DDBJ databases">
        <title>Genomic Encyclopedia of Type Strains, Phase IV (KMG-IV): sequencing the most valuable type-strain genomes for metagenomic binning, comparative biology and taxonomic classification.</title>
        <authorList>
            <person name="Goeker M."/>
        </authorList>
    </citation>
    <scope>NUCLEOTIDE SEQUENCE [LARGE SCALE GENOMIC DNA]</scope>
    <source>
        <strain evidence="3 4">DSM 9768</strain>
    </source>
</reference>
<protein>
    <submittedName>
        <fullName evidence="3">Beta-lactamase superfamily II metal-dependent hydrolase</fullName>
    </submittedName>
</protein>
<accession>A0ABT9ZW47</accession>
<dbReference type="InterPro" id="IPR035681">
    <property type="entry name" value="ComA-like_MBL"/>
</dbReference>
<dbReference type="PROSITE" id="PS51257">
    <property type="entry name" value="PROKAR_LIPOPROTEIN"/>
    <property type="match status" value="1"/>
</dbReference>
<name>A0ABT9ZW47_9BACI</name>
<feature type="region of interest" description="Disordered" evidence="1">
    <location>
        <begin position="342"/>
        <end position="365"/>
    </location>
</feature>